<name>A0A4P6JZ47_KTERU</name>
<gene>
    <name evidence="2" type="ORF">EPA93_34815</name>
</gene>
<sequence>MDTRQRQLQSVGALQQNLSEQDVLVDRPRPSAGFIRFMLLIPLGIACVFGFCLAITLLASGSALALMIEGITFALLFCGICVLFGILLLSGYRIKYVLDEQALHLYMGSRRTSSIPLSQIIDGQKTPFIARLLGRGSTDVGLCNRFRNGLIFHVQSSWGYRLYLSPSDPDMFLAQLRRRQEGLRR</sequence>
<keyword evidence="1" id="KW-0812">Transmembrane</keyword>
<evidence type="ECO:0000313" key="3">
    <source>
        <dbReference type="Proteomes" id="UP000290365"/>
    </source>
</evidence>
<reference evidence="2 3" key="1">
    <citation type="submission" date="2019-01" db="EMBL/GenBank/DDBJ databases">
        <title>Ktedonosporobacter rubrisoli SCAWS-G2.</title>
        <authorList>
            <person name="Huang Y."/>
            <person name="Yan B."/>
        </authorList>
    </citation>
    <scope>NUCLEOTIDE SEQUENCE [LARGE SCALE GENOMIC DNA]</scope>
    <source>
        <strain evidence="2 3">SCAWS-G2</strain>
    </source>
</reference>
<evidence type="ECO:0000313" key="2">
    <source>
        <dbReference type="EMBL" id="QBD80865.1"/>
    </source>
</evidence>
<evidence type="ECO:0000256" key="1">
    <source>
        <dbReference type="SAM" id="Phobius"/>
    </source>
</evidence>
<evidence type="ECO:0008006" key="4">
    <source>
        <dbReference type="Google" id="ProtNLM"/>
    </source>
</evidence>
<accession>A0A4P6JZ47</accession>
<protein>
    <recommendedName>
        <fullName evidence="4">PH domain-containing protein</fullName>
    </recommendedName>
</protein>
<keyword evidence="1" id="KW-1133">Transmembrane helix</keyword>
<proteinExistence type="predicted"/>
<dbReference type="Proteomes" id="UP000290365">
    <property type="component" value="Chromosome"/>
</dbReference>
<keyword evidence="1" id="KW-0472">Membrane</keyword>
<dbReference type="KEGG" id="kbs:EPA93_34815"/>
<dbReference type="RefSeq" id="WP_129891927.1">
    <property type="nucleotide sequence ID" value="NZ_CP035758.1"/>
</dbReference>
<keyword evidence="3" id="KW-1185">Reference proteome</keyword>
<feature type="transmembrane region" description="Helical" evidence="1">
    <location>
        <begin position="64"/>
        <end position="89"/>
    </location>
</feature>
<dbReference type="AlphaFoldDB" id="A0A4P6JZ47"/>
<organism evidence="2 3">
    <name type="scientific">Ktedonosporobacter rubrisoli</name>
    <dbReference type="NCBI Taxonomy" id="2509675"/>
    <lineage>
        <taxon>Bacteria</taxon>
        <taxon>Bacillati</taxon>
        <taxon>Chloroflexota</taxon>
        <taxon>Ktedonobacteria</taxon>
        <taxon>Ktedonobacterales</taxon>
        <taxon>Ktedonosporobacteraceae</taxon>
        <taxon>Ktedonosporobacter</taxon>
    </lineage>
</organism>
<dbReference type="EMBL" id="CP035758">
    <property type="protein sequence ID" value="QBD80865.1"/>
    <property type="molecule type" value="Genomic_DNA"/>
</dbReference>
<feature type="transmembrane region" description="Helical" evidence="1">
    <location>
        <begin position="37"/>
        <end position="58"/>
    </location>
</feature>